<evidence type="ECO:0000313" key="2">
    <source>
        <dbReference type="EMBL" id="USQ76805.1"/>
    </source>
</evidence>
<evidence type="ECO:0000259" key="1">
    <source>
        <dbReference type="Pfam" id="PF07693"/>
    </source>
</evidence>
<feature type="domain" description="KAP NTPase" evidence="1">
    <location>
        <begin position="20"/>
        <end position="55"/>
    </location>
</feature>
<keyword evidence="3" id="KW-1185">Reference proteome</keyword>
<dbReference type="RefSeq" id="WP_252621508.1">
    <property type="nucleotide sequence ID" value="NZ_CP099490.1"/>
</dbReference>
<proteinExistence type="predicted"/>
<sequence>MPTPWTDAPITARSEDELGRAGYAVHAARLIADSHSWEDSIVFGLTGPWGSGKSSWQRSVVLSVRPGTPGTGFTTVRP</sequence>
<organism evidence="2 3">
    <name type="scientific">Ornithinimicrobium cryptoxanthini</name>
    <dbReference type="NCBI Taxonomy" id="2934161"/>
    <lineage>
        <taxon>Bacteria</taxon>
        <taxon>Bacillati</taxon>
        <taxon>Actinomycetota</taxon>
        <taxon>Actinomycetes</taxon>
        <taxon>Micrococcales</taxon>
        <taxon>Ornithinimicrobiaceae</taxon>
        <taxon>Ornithinimicrobium</taxon>
    </lineage>
</organism>
<dbReference type="InterPro" id="IPR011646">
    <property type="entry name" value="KAP_P-loop"/>
</dbReference>
<name>A0ABY4YKM5_9MICO</name>
<dbReference type="Pfam" id="PF07693">
    <property type="entry name" value="KAP_NTPase"/>
    <property type="match status" value="1"/>
</dbReference>
<dbReference type="EMBL" id="CP099490">
    <property type="protein sequence ID" value="USQ76805.1"/>
    <property type="molecule type" value="Genomic_DNA"/>
</dbReference>
<dbReference type="Proteomes" id="UP001056535">
    <property type="component" value="Chromosome"/>
</dbReference>
<accession>A0ABY4YKM5</accession>
<evidence type="ECO:0000313" key="3">
    <source>
        <dbReference type="Proteomes" id="UP001056535"/>
    </source>
</evidence>
<reference evidence="2" key="1">
    <citation type="submission" date="2022-06" db="EMBL/GenBank/DDBJ databases">
        <title>Ornithinimicrobium JY.X270.</title>
        <authorList>
            <person name="Huang Y."/>
        </authorList>
    </citation>
    <scope>NUCLEOTIDE SEQUENCE</scope>
    <source>
        <strain evidence="2">JY.X270</strain>
    </source>
</reference>
<gene>
    <name evidence="2" type="ORF">NF557_02420</name>
</gene>
<protein>
    <submittedName>
        <fullName evidence="2">KAP family NTPase</fullName>
    </submittedName>
</protein>